<dbReference type="EMBL" id="CAJVCH010090514">
    <property type="protein sequence ID" value="CAG7722573.1"/>
    <property type="molecule type" value="Genomic_DNA"/>
</dbReference>
<name>A0A8J2JRW5_9HEXA</name>
<accession>A0A8J2JRW5</accession>
<dbReference type="AlphaFoldDB" id="A0A8J2JRW5"/>
<organism evidence="1 2">
    <name type="scientific">Allacma fusca</name>
    <dbReference type="NCBI Taxonomy" id="39272"/>
    <lineage>
        <taxon>Eukaryota</taxon>
        <taxon>Metazoa</taxon>
        <taxon>Ecdysozoa</taxon>
        <taxon>Arthropoda</taxon>
        <taxon>Hexapoda</taxon>
        <taxon>Collembola</taxon>
        <taxon>Symphypleona</taxon>
        <taxon>Sminthuridae</taxon>
        <taxon>Allacma</taxon>
    </lineage>
</organism>
<evidence type="ECO:0000313" key="2">
    <source>
        <dbReference type="Proteomes" id="UP000708208"/>
    </source>
</evidence>
<comment type="caution">
    <text evidence="1">The sequence shown here is derived from an EMBL/GenBank/DDBJ whole genome shotgun (WGS) entry which is preliminary data.</text>
</comment>
<keyword evidence="2" id="KW-1185">Reference proteome</keyword>
<reference evidence="1" key="1">
    <citation type="submission" date="2021-06" db="EMBL/GenBank/DDBJ databases">
        <authorList>
            <person name="Hodson N. C."/>
            <person name="Mongue J. A."/>
            <person name="Jaron S. K."/>
        </authorList>
    </citation>
    <scope>NUCLEOTIDE SEQUENCE</scope>
</reference>
<proteinExistence type="predicted"/>
<gene>
    <name evidence="1" type="ORF">AFUS01_LOCUS11704</name>
</gene>
<evidence type="ECO:0000313" key="1">
    <source>
        <dbReference type="EMBL" id="CAG7722573.1"/>
    </source>
</evidence>
<sequence>MNVRIHDDIKIPHVVFHTFKSFIKKGEIKEFQWSRISCRLLKMNQVKGSSSAGFVTRSLMTGTNSRVTRGLIWNRVPPLVLMTRPKCPGH</sequence>
<protein>
    <submittedName>
        <fullName evidence="1">Uncharacterized protein</fullName>
    </submittedName>
</protein>
<dbReference type="Proteomes" id="UP000708208">
    <property type="component" value="Unassembled WGS sequence"/>
</dbReference>